<proteinExistence type="predicted"/>
<evidence type="ECO:0000313" key="2">
    <source>
        <dbReference type="Proteomes" id="UP000662957"/>
    </source>
</evidence>
<accession>A0ABX7LRY5</accession>
<dbReference type="RefSeq" id="WP_205681111.1">
    <property type="nucleotide sequence ID" value="NZ_CP070968.1"/>
</dbReference>
<organism evidence="1 2">
    <name type="scientific">Brevundimonas fontaquae</name>
    <dbReference type="NCBI Taxonomy" id="2813778"/>
    <lineage>
        <taxon>Bacteria</taxon>
        <taxon>Pseudomonadati</taxon>
        <taxon>Pseudomonadota</taxon>
        <taxon>Alphaproteobacteria</taxon>
        <taxon>Caulobacterales</taxon>
        <taxon>Caulobacteraceae</taxon>
        <taxon>Brevundimonas</taxon>
    </lineage>
</organism>
<name>A0ABX7LRY5_9CAUL</name>
<sequence length="92" mass="9889">MARALKGANEAGFDATSVEIMPDGVIRISKGGVTVEPALSAYDQWKASLRDVGAILDGHYLKRDHSLAVSAIKKLEARAGFPTFFPTKAERT</sequence>
<reference evidence="1 2" key="1">
    <citation type="submission" date="2021-02" db="EMBL/GenBank/DDBJ databases">
        <title>Brevundimonas sp. CS1 genome sequence.</title>
        <authorList>
            <person name="Lee K."/>
            <person name="Choi Y.-J."/>
            <person name="Son H.-R."/>
        </authorList>
    </citation>
    <scope>NUCLEOTIDE SEQUENCE [LARGE SCALE GENOMIC DNA]</scope>
    <source>
        <strain evidence="1 2">CS1</strain>
    </source>
</reference>
<evidence type="ECO:0000313" key="1">
    <source>
        <dbReference type="EMBL" id="QSF53353.1"/>
    </source>
</evidence>
<keyword evidence="2" id="KW-1185">Reference proteome</keyword>
<gene>
    <name evidence="1" type="ORF">JX001_11155</name>
</gene>
<protein>
    <submittedName>
        <fullName evidence="1">Uncharacterized protein</fullName>
    </submittedName>
</protein>
<dbReference type="EMBL" id="CP070968">
    <property type="protein sequence ID" value="QSF53353.1"/>
    <property type="molecule type" value="Genomic_DNA"/>
</dbReference>
<dbReference type="Proteomes" id="UP000662957">
    <property type="component" value="Chromosome"/>
</dbReference>